<evidence type="ECO:0000313" key="2">
    <source>
        <dbReference type="EMBL" id="MBB6553308.1"/>
    </source>
</evidence>
<protein>
    <submittedName>
        <fullName evidence="2">Uncharacterized protein</fullName>
    </submittedName>
</protein>
<proteinExistence type="predicted"/>
<feature type="compositionally biased region" description="Basic and acidic residues" evidence="1">
    <location>
        <begin position="259"/>
        <end position="268"/>
    </location>
</feature>
<reference evidence="2 3" key="1">
    <citation type="submission" date="2020-08" db="EMBL/GenBank/DDBJ databases">
        <title>Sequencing the genomes of 1000 actinobacteria strains.</title>
        <authorList>
            <person name="Klenk H.-P."/>
        </authorList>
    </citation>
    <scope>NUCLEOTIDE SEQUENCE [LARGE SCALE GENOMIC DNA]</scope>
    <source>
        <strain evidence="2 3">DSM 43768</strain>
    </source>
</reference>
<dbReference type="Proteomes" id="UP000565579">
    <property type="component" value="Unassembled WGS sequence"/>
</dbReference>
<sequence>MDARHLPLSVWPAAADTETVPACRTGCCVPVSGPLVRHLVTACTRLGDLVIDLDAADHHVISTALAMGCQATATITDPDLLTVIGKTLARLHPDHDLEVADLRLTRPDTWPTDIQDLIGTAALVVRTHTCPSQQDAQATEPANPTNRTTFDLAESAALLKPGGHLVVVTGLHRHGQELLDPAPTLIAAAQRAGLLYLQHIVALRVPLRGASIEAPITWGMSKTGTPVAGLPLSARVHSDVFIFTKQRPESSPPTSGSRNTDDSEDHPLLGEQAWLEGEQA</sequence>
<dbReference type="RefSeq" id="WP_185107447.1">
    <property type="nucleotide sequence ID" value="NZ_JACHMI010000001.1"/>
</dbReference>
<accession>A0A7X0P132</accession>
<comment type="caution">
    <text evidence="2">The sequence shown here is derived from an EMBL/GenBank/DDBJ whole genome shotgun (WGS) entry which is preliminary data.</text>
</comment>
<evidence type="ECO:0000256" key="1">
    <source>
        <dbReference type="SAM" id="MobiDB-lite"/>
    </source>
</evidence>
<dbReference type="EMBL" id="JACHMI010000001">
    <property type="protein sequence ID" value="MBB6553308.1"/>
    <property type="molecule type" value="Genomic_DNA"/>
</dbReference>
<dbReference type="AlphaFoldDB" id="A0A7X0P132"/>
<gene>
    <name evidence="2" type="ORF">HD593_008103</name>
</gene>
<keyword evidence="3" id="KW-1185">Reference proteome</keyword>
<organism evidence="2 3">
    <name type="scientific">Nonomuraea rubra</name>
    <dbReference type="NCBI Taxonomy" id="46180"/>
    <lineage>
        <taxon>Bacteria</taxon>
        <taxon>Bacillati</taxon>
        <taxon>Actinomycetota</taxon>
        <taxon>Actinomycetes</taxon>
        <taxon>Streptosporangiales</taxon>
        <taxon>Streptosporangiaceae</taxon>
        <taxon>Nonomuraea</taxon>
    </lineage>
</organism>
<feature type="region of interest" description="Disordered" evidence="1">
    <location>
        <begin position="243"/>
        <end position="280"/>
    </location>
</feature>
<evidence type="ECO:0000313" key="3">
    <source>
        <dbReference type="Proteomes" id="UP000565579"/>
    </source>
</evidence>
<name>A0A7X0P132_9ACTN</name>